<dbReference type="EMBL" id="HBHT01039397">
    <property type="protein sequence ID" value="CAD9993632.1"/>
    <property type="molecule type" value="Transcribed_RNA"/>
</dbReference>
<protein>
    <submittedName>
        <fullName evidence="3">Uncharacterized protein</fullName>
    </submittedName>
</protein>
<reference evidence="3" key="1">
    <citation type="submission" date="2021-01" db="EMBL/GenBank/DDBJ databases">
        <authorList>
            <person name="Corre E."/>
            <person name="Pelletier E."/>
            <person name="Niang G."/>
            <person name="Scheremetjew M."/>
            <person name="Finn R."/>
            <person name="Kale V."/>
            <person name="Holt S."/>
            <person name="Cochrane G."/>
            <person name="Meng A."/>
            <person name="Brown T."/>
            <person name="Cohen L."/>
        </authorList>
    </citation>
    <scope>NUCLEOTIDE SEQUENCE</scope>
    <source>
        <strain evidence="3">CCMP125</strain>
    </source>
</reference>
<organism evidence="3">
    <name type="scientific">Entomoneis paludosa</name>
    <dbReference type="NCBI Taxonomy" id="265537"/>
    <lineage>
        <taxon>Eukaryota</taxon>
        <taxon>Sar</taxon>
        <taxon>Stramenopiles</taxon>
        <taxon>Ochrophyta</taxon>
        <taxon>Bacillariophyta</taxon>
        <taxon>Bacillariophyceae</taxon>
        <taxon>Bacillariophycidae</taxon>
        <taxon>Entomoneidaceae</taxon>
        <taxon>Entomoneis</taxon>
    </lineage>
</organism>
<keyword evidence="2" id="KW-0732">Signal</keyword>
<keyword evidence="1" id="KW-1133">Transmembrane helix</keyword>
<feature type="transmembrane region" description="Helical" evidence="1">
    <location>
        <begin position="190"/>
        <end position="213"/>
    </location>
</feature>
<keyword evidence="1" id="KW-0812">Transmembrane</keyword>
<gene>
    <name evidence="3" type="ORF">APAL1065_LOCUS26470</name>
</gene>
<feature type="signal peptide" evidence="2">
    <location>
        <begin position="1"/>
        <end position="15"/>
    </location>
</feature>
<sequence length="216" mass="22683">MKLLLLALSLVSAAAFSGVAPQSTRTSTRLHESFGLGIGEDTYENQPDFLKGEGEYKEWINGVKEDNMLNRQYNVIRRVRELDLLKATAEQGILSKLEAQGLDLATVEKLLPLLEELGLLSLVGNNQQLLVNLVAPLVVEGAPILLPVVAGALEVGPSAFYLAAAVFGGLELGLIATDATLPLVGLNAGLFLGLLLVPLTGVSIAAGSALASLSKE</sequence>
<proteinExistence type="predicted"/>
<feature type="chain" id="PRO_5030840025" evidence="2">
    <location>
        <begin position="16"/>
        <end position="216"/>
    </location>
</feature>
<evidence type="ECO:0000256" key="2">
    <source>
        <dbReference type="SAM" id="SignalP"/>
    </source>
</evidence>
<dbReference type="AlphaFoldDB" id="A0A7S2YSW8"/>
<evidence type="ECO:0000256" key="1">
    <source>
        <dbReference type="SAM" id="Phobius"/>
    </source>
</evidence>
<accession>A0A7S2YSW8</accession>
<feature type="transmembrane region" description="Helical" evidence="1">
    <location>
        <begin position="160"/>
        <end position="184"/>
    </location>
</feature>
<evidence type="ECO:0000313" key="3">
    <source>
        <dbReference type="EMBL" id="CAD9993632.1"/>
    </source>
</evidence>
<feature type="transmembrane region" description="Helical" evidence="1">
    <location>
        <begin position="129"/>
        <end position="153"/>
    </location>
</feature>
<name>A0A7S2YSW8_9STRA</name>
<keyword evidence="1" id="KW-0472">Membrane</keyword>